<name>A0ABN7P749_TIMPD</name>
<evidence type="ECO:0000313" key="1">
    <source>
        <dbReference type="EMBL" id="CAG2061438.1"/>
    </source>
</evidence>
<protein>
    <submittedName>
        <fullName evidence="1">Uncharacterized protein</fullName>
    </submittedName>
</protein>
<keyword evidence="2" id="KW-1185">Reference proteome</keyword>
<proteinExistence type="predicted"/>
<comment type="caution">
    <text evidence="1">The sequence shown here is derived from an EMBL/GenBank/DDBJ whole genome shotgun (WGS) entry which is preliminary data.</text>
</comment>
<organism evidence="1 2">
    <name type="scientific">Timema podura</name>
    <name type="common">Walking stick</name>
    <dbReference type="NCBI Taxonomy" id="61482"/>
    <lineage>
        <taxon>Eukaryota</taxon>
        <taxon>Metazoa</taxon>
        <taxon>Ecdysozoa</taxon>
        <taxon>Arthropoda</taxon>
        <taxon>Hexapoda</taxon>
        <taxon>Insecta</taxon>
        <taxon>Pterygota</taxon>
        <taxon>Neoptera</taxon>
        <taxon>Polyneoptera</taxon>
        <taxon>Phasmatodea</taxon>
        <taxon>Timematodea</taxon>
        <taxon>Timematoidea</taxon>
        <taxon>Timematidae</taxon>
        <taxon>Timema</taxon>
    </lineage>
</organism>
<sequence length="78" mass="9559">MELDIDKHLVLVEARQELYDFTLKDHHNKVVIDRYWEYLTKEMNSRSCEEHNRLALSCYDEEQKRSLGYYFKDKVTDL</sequence>
<dbReference type="Proteomes" id="UP001153148">
    <property type="component" value="Unassembled WGS sequence"/>
</dbReference>
<dbReference type="EMBL" id="CAJPIN010015884">
    <property type="protein sequence ID" value="CAG2061438.1"/>
    <property type="molecule type" value="Genomic_DNA"/>
</dbReference>
<reference evidence="1" key="1">
    <citation type="submission" date="2021-03" db="EMBL/GenBank/DDBJ databases">
        <authorList>
            <person name="Tran Van P."/>
        </authorList>
    </citation>
    <scope>NUCLEOTIDE SEQUENCE</scope>
</reference>
<evidence type="ECO:0000313" key="2">
    <source>
        <dbReference type="Proteomes" id="UP001153148"/>
    </source>
</evidence>
<accession>A0ABN7P749</accession>
<gene>
    <name evidence="1" type="ORF">TPAB3V08_LOCUS8392</name>
</gene>